<dbReference type="GO" id="GO:0004197">
    <property type="term" value="F:cysteine-type endopeptidase activity"/>
    <property type="evidence" value="ECO:0007669"/>
    <property type="project" value="InterPro"/>
</dbReference>
<dbReference type="PANTHER" id="PTHR48104">
    <property type="entry name" value="METACASPASE-4"/>
    <property type="match status" value="1"/>
</dbReference>
<dbReference type="Pfam" id="PF00656">
    <property type="entry name" value="Peptidase_C14"/>
    <property type="match status" value="1"/>
</dbReference>
<organism evidence="2 3">
    <name type="scientific">Roseimicrobium gellanilyticum</name>
    <dbReference type="NCBI Taxonomy" id="748857"/>
    <lineage>
        <taxon>Bacteria</taxon>
        <taxon>Pseudomonadati</taxon>
        <taxon>Verrucomicrobiota</taxon>
        <taxon>Verrucomicrobiia</taxon>
        <taxon>Verrucomicrobiales</taxon>
        <taxon>Verrucomicrobiaceae</taxon>
        <taxon>Roseimicrobium</taxon>
    </lineage>
</organism>
<evidence type="ECO:0000259" key="1">
    <source>
        <dbReference type="Pfam" id="PF00656"/>
    </source>
</evidence>
<dbReference type="Proteomes" id="UP000253426">
    <property type="component" value="Unassembled WGS sequence"/>
</dbReference>
<dbReference type="GO" id="GO:0006508">
    <property type="term" value="P:proteolysis"/>
    <property type="evidence" value="ECO:0007669"/>
    <property type="project" value="InterPro"/>
</dbReference>
<dbReference type="EMBL" id="QNRR01000013">
    <property type="protein sequence ID" value="RBP37787.1"/>
    <property type="molecule type" value="Genomic_DNA"/>
</dbReference>
<evidence type="ECO:0000313" key="3">
    <source>
        <dbReference type="Proteomes" id="UP000253426"/>
    </source>
</evidence>
<protein>
    <submittedName>
        <fullName evidence="2">Caspase domain-containing protein</fullName>
    </submittedName>
</protein>
<evidence type="ECO:0000313" key="2">
    <source>
        <dbReference type="EMBL" id="RBP37787.1"/>
    </source>
</evidence>
<accession>A0A366H7S6</accession>
<dbReference type="PANTHER" id="PTHR48104:SF30">
    <property type="entry name" value="METACASPASE-1"/>
    <property type="match status" value="1"/>
</dbReference>
<dbReference type="Gene3D" id="3.40.50.1460">
    <property type="match status" value="1"/>
</dbReference>
<reference evidence="2 3" key="1">
    <citation type="submission" date="2018-06" db="EMBL/GenBank/DDBJ databases">
        <title>Genomic Encyclopedia of Type Strains, Phase IV (KMG-IV): sequencing the most valuable type-strain genomes for metagenomic binning, comparative biology and taxonomic classification.</title>
        <authorList>
            <person name="Goeker M."/>
        </authorList>
    </citation>
    <scope>NUCLEOTIDE SEQUENCE [LARGE SCALE GENOMIC DNA]</scope>
    <source>
        <strain evidence="2 3">DSM 25532</strain>
    </source>
</reference>
<dbReference type="RefSeq" id="WP_170157450.1">
    <property type="nucleotide sequence ID" value="NZ_QNRR01000013.1"/>
</dbReference>
<dbReference type="InterPro" id="IPR029030">
    <property type="entry name" value="Caspase-like_dom_sf"/>
</dbReference>
<feature type="domain" description="Peptidase C14 caspase" evidence="1">
    <location>
        <begin position="31"/>
        <end position="335"/>
    </location>
</feature>
<proteinExistence type="predicted"/>
<name>A0A366H7S6_9BACT</name>
<dbReference type="InterPro" id="IPR011600">
    <property type="entry name" value="Pept_C14_caspase"/>
</dbReference>
<sequence>MVTAAAALVCLSSCKSLRIHREEPEKAVTAMALAIGLNRLDPAHYTNKLDPLYGCENDAAAMMQVAQAQGFSASMLRSKEATKAAVRKKILEAAAILKDGDIFVLSYSGHGNVIWDSSNDEKDAVDETLCLYDGQMVDDELAEFWTHFAKGVRIVAFFDSCHSGTAPTAPLDFRAAGQPLDRFPPTYPPHAHIHPVVAPLGGPMFEEGFLWRFFFPESTLAVIKEEDDNKAMGDKLLPGEIADAISDMPENKRLGRNVPPERESRARTRASLLSISACQDGELTQDGIINSIFTRALLKTWDGGNFKGSYRSFHRAITRRLESQRPNFFRHGARKLSFEWERPWTK</sequence>
<dbReference type="AlphaFoldDB" id="A0A366H7S6"/>
<dbReference type="InterPro" id="IPR050452">
    <property type="entry name" value="Metacaspase"/>
</dbReference>
<comment type="caution">
    <text evidence="2">The sequence shown here is derived from an EMBL/GenBank/DDBJ whole genome shotgun (WGS) entry which is preliminary data.</text>
</comment>
<gene>
    <name evidence="2" type="ORF">DES53_113170</name>
</gene>
<keyword evidence="3" id="KW-1185">Reference proteome</keyword>
<dbReference type="GO" id="GO:0005737">
    <property type="term" value="C:cytoplasm"/>
    <property type="evidence" value="ECO:0007669"/>
    <property type="project" value="TreeGrafter"/>
</dbReference>
<dbReference type="SUPFAM" id="SSF52129">
    <property type="entry name" value="Caspase-like"/>
    <property type="match status" value="1"/>
</dbReference>